<dbReference type="Proteomes" id="UP000830671">
    <property type="component" value="Chromosome 1"/>
</dbReference>
<organism evidence="2 3">
    <name type="scientific">Colletotrichum lupini</name>
    <dbReference type="NCBI Taxonomy" id="145971"/>
    <lineage>
        <taxon>Eukaryota</taxon>
        <taxon>Fungi</taxon>
        <taxon>Dikarya</taxon>
        <taxon>Ascomycota</taxon>
        <taxon>Pezizomycotina</taxon>
        <taxon>Sordariomycetes</taxon>
        <taxon>Hypocreomycetidae</taxon>
        <taxon>Glomerellales</taxon>
        <taxon>Glomerellaceae</taxon>
        <taxon>Colletotrichum</taxon>
        <taxon>Colletotrichum acutatum species complex</taxon>
    </lineage>
</organism>
<reference evidence="2" key="1">
    <citation type="journal article" date="2021" name="Mol. Plant Microbe Interact.">
        <title>Complete Genome Sequence of the Plant-Pathogenic Fungus Colletotrichum lupini.</title>
        <authorList>
            <person name="Baroncelli R."/>
            <person name="Pensec F."/>
            <person name="Da Lio D."/>
            <person name="Boufleur T."/>
            <person name="Vicente I."/>
            <person name="Sarrocco S."/>
            <person name="Picot A."/>
            <person name="Baraldi E."/>
            <person name="Sukno S."/>
            <person name="Thon M."/>
            <person name="Le Floch G."/>
        </authorList>
    </citation>
    <scope>NUCLEOTIDE SEQUENCE</scope>
    <source>
        <strain evidence="2">IMI 504893</strain>
    </source>
</reference>
<protein>
    <submittedName>
        <fullName evidence="2">Uncharacterized protein</fullName>
    </submittedName>
</protein>
<proteinExistence type="predicted"/>
<dbReference type="KEGG" id="clup:CLUP02_01347"/>
<dbReference type="RefSeq" id="XP_049136345.1">
    <property type="nucleotide sequence ID" value="XM_049280388.1"/>
</dbReference>
<dbReference type="EMBL" id="CP019471">
    <property type="protein sequence ID" value="UQC74695.1"/>
    <property type="molecule type" value="Genomic_DNA"/>
</dbReference>
<sequence>MSRNMSYVAREDGGFLSAFLRNPFHVPQMVQSLTPNSRDLTAARSGSNEATRGDKRQRFLPKYLASRPVRHREPEKSGDRLSRPVPSSSLEALSASGHKGIELGACTSGIQKPSIDHIRPS</sequence>
<keyword evidence="3" id="KW-1185">Reference proteome</keyword>
<evidence type="ECO:0000256" key="1">
    <source>
        <dbReference type="SAM" id="MobiDB-lite"/>
    </source>
</evidence>
<feature type="compositionally biased region" description="Polar residues" evidence="1">
    <location>
        <begin position="35"/>
        <end position="50"/>
    </location>
</feature>
<dbReference type="GeneID" id="73335398"/>
<gene>
    <name evidence="2" type="ORF">CLUP02_01347</name>
</gene>
<evidence type="ECO:0000313" key="2">
    <source>
        <dbReference type="EMBL" id="UQC74695.1"/>
    </source>
</evidence>
<dbReference type="AlphaFoldDB" id="A0A9Q8SCW2"/>
<evidence type="ECO:0000313" key="3">
    <source>
        <dbReference type="Proteomes" id="UP000830671"/>
    </source>
</evidence>
<feature type="compositionally biased region" description="Basic and acidic residues" evidence="1">
    <location>
        <begin position="71"/>
        <end position="82"/>
    </location>
</feature>
<feature type="region of interest" description="Disordered" evidence="1">
    <location>
        <begin position="35"/>
        <end position="96"/>
    </location>
</feature>
<accession>A0A9Q8SCW2</accession>
<name>A0A9Q8SCW2_9PEZI</name>